<evidence type="ECO:0000256" key="2">
    <source>
        <dbReference type="SAM" id="MobiDB-lite"/>
    </source>
</evidence>
<dbReference type="CDD" id="cd12148">
    <property type="entry name" value="fungal_TF_MHR"/>
    <property type="match status" value="1"/>
</dbReference>
<feature type="domain" description="Xylanolytic transcriptional activator regulatory" evidence="3">
    <location>
        <begin position="225"/>
        <end position="355"/>
    </location>
</feature>
<evidence type="ECO:0000256" key="1">
    <source>
        <dbReference type="ARBA" id="ARBA00023242"/>
    </source>
</evidence>
<proteinExistence type="predicted"/>
<dbReference type="GeneID" id="9092416"/>
<gene>
    <name evidence="4" type="ORF">PAAG_08899</name>
</gene>
<evidence type="ECO:0000313" key="5">
    <source>
        <dbReference type="Proteomes" id="UP000002059"/>
    </source>
</evidence>
<dbReference type="GO" id="GO:0003677">
    <property type="term" value="F:DNA binding"/>
    <property type="evidence" value="ECO:0007669"/>
    <property type="project" value="InterPro"/>
</dbReference>
<dbReference type="Pfam" id="PF04082">
    <property type="entry name" value="Fungal_trans"/>
    <property type="match status" value="1"/>
</dbReference>
<evidence type="ECO:0000313" key="4">
    <source>
        <dbReference type="EMBL" id="EEH40036.2"/>
    </source>
</evidence>
<dbReference type="GO" id="GO:0005634">
    <property type="term" value="C:nucleus"/>
    <property type="evidence" value="ECO:0007669"/>
    <property type="project" value="TreeGrafter"/>
</dbReference>
<dbReference type="OrthoDB" id="3034343at2759"/>
<dbReference type="STRING" id="502779.C1HDP2"/>
<dbReference type="RefSeq" id="XP_015701584.1">
    <property type="nucleotide sequence ID" value="XM_015846663.1"/>
</dbReference>
<dbReference type="AlphaFoldDB" id="C1HDP2"/>
<organism evidence="4 5">
    <name type="scientific">Paracoccidioides lutzii (strain ATCC MYA-826 / Pb01)</name>
    <name type="common">Paracoccidioides brasiliensis</name>
    <dbReference type="NCBI Taxonomy" id="502779"/>
    <lineage>
        <taxon>Eukaryota</taxon>
        <taxon>Fungi</taxon>
        <taxon>Dikarya</taxon>
        <taxon>Ascomycota</taxon>
        <taxon>Pezizomycotina</taxon>
        <taxon>Eurotiomycetes</taxon>
        <taxon>Eurotiomycetidae</taxon>
        <taxon>Onygenales</taxon>
        <taxon>Ajellomycetaceae</taxon>
        <taxon>Paracoccidioides</taxon>
    </lineage>
</organism>
<dbReference type="eggNOG" id="ENOG502QW96">
    <property type="taxonomic scope" value="Eukaryota"/>
</dbReference>
<dbReference type="GO" id="GO:0001080">
    <property type="term" value="P:nitrogen catabolite activation of transcription from RNA polymerase II promoter"/>
    <property type="evidence" value="ECO:0007669"/>
    <property type="project" value="TreeGrafter"/>
</dbReference>
<dbReference type="InterPro" id="IPR007219">
    <property type="entry name" value="XnlR_reg_dom"/>
</dbReference>
<dbReference type="Proteomes" id="UP000002059">
    <property type="component" value="Partially assembled WGS sequence"/>
</dbReference>
<feature type="region of interest" description="Disordered" evidence="2">
    <location>
        <begin position="1"/>
        <end position="41"/>
    </location>
</feature>
<keyword evidence="5" id="KW-1185">Reference proteome</keyword>
<name>C1HDP2_PARBA</name>
<dbReference type="KEGG" id="pbl:PAAG_08899"/>
<evidence type="ECO:0000259" key="3">
    <source>
        <dbReference type="Pfam" id="PF04082"/>
    </source>
</evidence>
<dbReference type="PANTHER" id="PTHR31668:SF10">
    <property type="entry name" value="ZN(II)2CYS6 TRANSCRIPTION FACTOR (EUROFUNG)"/>
    <property type="match status" value="1"/>
</dbReference>
<protein>
    <recommendedName>
        <fullName evidence="3">Xylanolytic transcriptional activator regulatory domain-containing protein</fullName>
    </recommendedName>
</protein>
<accession>C1HDP2</accession>
<sequence>MELTVSSRNKNIRIPRDGQSIVRRRDQPRPRTASKRQVLVDRRSARSIGDKEISSELPVEHLESLCSDTEGREETPSKGVGIFAEAGTTVLISDILENYLTTTAATRGRRLVCAVPLGNTSTRTARPVLFDTSPTQGIWQICEWQLAYTPVTLYETDDRAIANSFFAKANIRRNYAACAALMSILSGSKHAKLYIQKAFLSPGMSTVMAIMLNVGGRPSTTMLCKAGLLGLAVAFPNSIGLHRDPLNWNMHSSEKQLRLRIWWLVVVYNRWCSLAYVTPMHVHRPQHDIPLPNSQNVCSSNVSPSQVAATSVFVSLITLTEVLGSYLEYICHVAKTPTDHFEKTIAQTEVLLAQWEETLGDDIPEKRLLYHIQLDRDRGMAQADESSECPVYFRAQRTGGDIVHFVQELDESHMHGFWIPANAFTHSQRHRRDFTWDLADNCLENCSGMQEKIEAGVHYSGLALPNFEENSGIEVPVLDDLLTGFSDPFEMEFNPAANAVEHV</sequence>
<dbReference type="PANTHER" id="PTHR31668">
    <property type="entry name" value="GLUCOSE TRANSPORT TRANSCRIPTION REGULATOR RGT1-RELATED-RELATED"/>
    <property type="match status" value="1"/>
</dbReference>
<dbReference type="InterPro" id="IPR050797">
    <property type="entry name" value="Carb_Metab_Trans_Reg"/>
</dbReference>
<keyword evidence="1" id="KW-0539">Nucleus</keyword>
<dbReference type="EMBL" id="KN294041">
    <property type="protein sequence ID" value="EEH40036.2"/>
    <property type="molecule type" value="Genomic_DNA"/>
</dbReference>
<dbReference type="GO" id="GO:0006351">
    <property type="term" value="P:DNA-templated transcription"/>
    <property type="evidence" value="ECO:0007669"/>
    <property type="project" value="InterPro"/>
</dbReference>
<reference evidence="4 5" key="1">
    <citation type="journal article" date="2011" name="PLoS Genet.">
        <title>Comparative genomic analysis of human fungal pathogens causing paracoccidioidomycosis.</title>
        <authorList>
            <person name="Desjardins C.A."/>
            <person name="Champion M.D."/>
            <person name="Holder J.W."/>
            <person name="Muszewska A."/>
            <person name="Goldberg J."/>
            <person name="Bailao A.M."/>
            <person name="Brigido M.M."/>
            <person name="Ferreira M.E."/>
            <person name="Garcia A.M."/>
            <person name="Grynberg M."/>
            <person name="Gujja S."/>
            <person name="Heiman D.I."/>
            <person name="Henn M.R."/>
            <person name="Kodira C.D."/>
            <person name="Leon-Narvaez H."/>
            <person name="Longo L.V."/>
            <person name="Ma L.J."/>
            <person name="Malavazi I."/>
            <person name="Matsuo A.L."/>
            <person name="Morais F.V."/>
            <person name="Pereira M."/>
            <person name="Rodriguez-Brito S."/>
            <person name="Sakthikumar S."/>
            <person name="Salem-Izacc S.M."/>
            <person name="Sykes S.M."/>
            <person name="Teixeira M.M."/>
            <person name="Vallejo M.C."/>
            <person name="Walter M.E."/>
            <person name="Yandava C."/>
            <person name="Young S."/>
            <person name="Zeng Q."/>
            <person name="Zucker J."/>
            <person name="Felipe M.S."/>
            <person name="Goldman G.H."/>
            <person name="Haas B.J."/>
            <person name="McEwen J.G."/>
            <person name="Nino-Vega G."/>
            <person name="Puccia R."/>
            <person name="San-Blas G."/>
            <person name="Soares C.M."/>
            <person name="Birren B.W."/>
            <person name="Cuomo C.A."/>
        </authorList>
    </citation>
    <scope>NUCLEOTIDE SEQUENCE [LARGE SCALE GENOMIC DNA]</scope>
    <source>
        <strain evidence="5">ATCC MYA-826 / Pb01</strain>
    </source>
</reference>
<dbReference type="VEuPathDB" id="FungiDB:PAAG_08899"/>
<dbReference type="OMA" id="CAVPLGN"/>
<dbReference type="GO" id="GO:0008270">
    <property type="term" value="F:zinc ion binding"/>
    <property type="evidence" value="ECO:0007669"/>
    <property type="project" value="InterPro"/>
</dbReference>
<dbReference type="HOGENOM" id="CLU_541948_0_0_1"/>